<evidence type="ECO:0000313" key="4">
    <source>
        <dbReference type="Proteomes" id="UP001165740"/>
    </source>
</evidence>
<reference evidence="5" key="1">
    <citation type="submission" date="2025-08" db="UniProtKB">
        <authorList>
            <consortium name="RefSeq"/>
        </authorList>
    </citation>
    <scope>IDENTIFICATION</scope>
</reference>
<protein>
    <submittedName>
        <fullName evidence="5">Uncharacterized protein LOC106062039</fullName>
    </submittedName>
</protein>
<evidence type="ECO:0000256" key="3">
    <source>
        <dbReference type="SAM" id="SignalP"/>
    </source>
</evidence>
<keyword evidence="3" id="KW-0732">Signal</keyword>
<feature type="region of interest" description="Disordered" evidence="1">
    <location>
        <begin position="977"/>
        <end position="998"/>
    </location>
</feature>
<dbReference type="OrthoDB" id="6138749at2759"/>
<dbReference type="GeneID" id="106062039"/>
<feature type="transmembrane region" description="Helical" evidence="2">
    <location>
        <begin position="694"/>
        <end position="715"/>
    </location>
</feature>
<keyword evidence="2" id="KW-0812">Transmembrane</keyword>
<dbReference type="AlphaFoldDB" id="A0A9W2YD69"/>
<keyword evidence="2" id="KW-1133">Transmembrane helix</keyword>
<feature type="region of interest" description="Disordered" evidence="1">
    <location>
        <begin position="890"/>
        <end position="940"/>
    </location>
</feature>
<accession>A0A9W2YD69</accession>
<feature type="compositionally biased region" description="Low complexity" evidence="1">
    <location>
        <begin position="1178"/>
        <end position="1187"/>
    </location>
</feature>
<keyword evidence="4" id="KW-1185">Reference proteome</keyword>
<keyword evidence="2" id="KW-0472">Membrane</keyword>
<evidence type="ECO:0000313" key="5">
    <source>
        <dbReference type="RefSeq" id="XP_055860530.1"/>
    </source>
</evidence>
<proteinExistence type="predicted"/>
<evidence type="ECO:0000256" key="2">
    <source>
        <dbReference type="SAM" id="Phobius"/>
    </source>
</evidence>
<dbReference type="Proteomes" id="UP001165740">
    <property type="component" value="Chromosome 11"/>
</dbReference>
<feature type="region of interest" description="Disordered" evidence="1">
    <location>
        <begin position="1120"/>
        <end position="1140"/>
    </location>
</feature>
<feature type="signal peptide" evidence="3">
    <location>
        <begin position="1"/>
        <end position="20"/>
    </location>
</feature>
<gene>
    <name evidence="5" type="primary">LOC106062039</name>
</gene>
<evidence type="ECO:0000256" key="1">
    <source>
        <dbReference type="SAM" id="MobiDB-lite"/>
    </source>
</evidence>
<feature type="chain" id="PRO_5040968213" evidence="3">
    <location>
        <begin position="21"/>
        <end position="1196"/>
    </location>
</feature>
<name>A0A9W2YD69_BIOGL</name>
<feature type="region of interest" description="Disordered" evidence="1">
    <location>
        <begin position="1175"/>
        <end position="1196"/>
    </location>
</feature>
<sequence length="1196" mass="133513">MFWRLHAFYVVWLWVAELSAESTLSNVATAASAVVNENVHDDITRGAAWRTQFIDNKNGSVSSSRIDVQSRSESQLLCRPQDLSSIIQPHPVTLLRISTLAIQALSPDTPFQFNVDSTIYKLLINVQENDPLPPKLMDPSGMFVSSRHTRSLSTEVNIDQRKRTINVQTSLAPQVHSSRLSTGRTLSRLQNTADKSNVTSGRFYSKNIYSNFQHHKFRTKDPYNLVSNRINYPAHSHSKYSQNSSIRKLRAAAMYQLNPGLRQWQIDMPDAGTWTLNGIIQNAKNITVLGFTELDFVFEFLDYHMQKLELPPIAHDPYIVTIHMTSLICLFNITRVDLYDDLGKVLLSSPMIDPNLQRTQQSNEHADAVSVQAMFFTPAQPFYLCLRGYDARGIPFQRLSSVRVVPRLFAMSVPDNFTKGLPFSPTKNDTFKLWIRNEDQDASIKITVQFDNEFVTGKVRPTILKWMKSFHSPMFQNTEVTVVVSPELKYPTTVSVNLTATRTLDGLTETLLETISVVPEIYALDHTAPFCRVLSSRGGCRPDIACHLQQWGVDVLVADNATGVSSAEFVNAPTGSITDVLVSYSSDNETAVAKYRFTCCNTQATLEVKDRAKNADRCTFQALRLPSQEVSISLSSTLTPTKWETPLSSEAYTSTVAKLSSIKTSARRTSPSNLVRKRIESWDDEKYATLKLDAIIIGAVAGVAFLAIMVICFAYRCAHRKVAARSQSESSDITMRNSWETGSDNGSGAGSIRITSYHRSESEEIELGMRGSDILSTKRHSSGDGAQSTSTCDLHHNFKQEMTSSETSAMPRHVNEDAGSLDFQCVAGNGEDTKNELAREESSMRAEKAGETYRAMMDIQQRLTDMNIRMMRLAEGSDSENLLENATMPQTAGFNRSCVDAPPGSPSSRESRKGATSRPDFPPCRRNEINIDPKTFPVKNQDFGQSIRRDAITLHDRDKNRLGAHSIVDRSVTSLKSLGSSTDSRKLNGPLSSQNNGSKSIVRFQVPFVPETNVNTNSTHAYRPEKYLTLPSVRISELKRNNLTPELRRHVLELNFNADARRRSAPEALSVKNRAQDKTSSSNLLIDISDQIACSRNGRPLSTTRMEDIVRRNGAFNSPVLPAAKSGSPSVDPSNHMRAGSSEVSQLELQYDLRHVRNKLCQFQVMIDRELEEKSRLRLTSDLSTSSSEEDNDESG</sequence>
<dbReference type="RefSeq" id="XP_055860530.1">
    <property type="nucleotide sequence ID" value="XM_056004555.1"/>
</dbReference>
<organism evidence="4 5">
    <name type="scientific">Biomphalaria glabrata</name>
    <name type="common">Bloodfluke planorb</name>
    <name type="synonym">Freshwater snail</name>
    <dbReference type="NCBI Taxonomy" id="6526"/>
    <lineage>
        <taxon>Eukaryota</taxon>
        <taxon>Metazoa</taxon>
        <taxon>Spiralia</taxon>
        <taxon>Lophotrochozoa</taxon>
        <taxon>Mollusca</taxon>
        <taxon>Gastropoda</taxon>
        <taxon>Heterobranchia</taxon>
        <taxon>Euthyneura</taxon>
        <taxon>Panpulmonata</taxon>
        <taxon>Hygrophila</taxon>
        <taxon>Lymnaeoidea</taxon>
        <taxon>Planorbidae</taxon>
        <taxon>Biomphalaria</taxon>
    </lineage>
</organism>